<sequence>MTYELKSDKIEGNVIMTLPFFIQANERQSNVMADFLKQIGQNHSFAPYRINILNK</sequence>
<dbReference type="Proteomes" id="UP000051673">
    <property type="component" value="Unassembled WGS sequence"/>
</dbReference>
<proteinExistence type="predicted"/>
<keyword evidence="2" id="KW-1185">Reference proteome</keyword>
<accession>A0A0R2JKA4</accession>
<dbReference type="EMBL" id="JQCD01000011">
    <property type="protein sequence ID" value="KRN77691.1"/>
    <property type="molecule type" value="Genomic_DNA"/>
</dbReference>
<dbReference type="AlphaFoldDB" id="A0A0R2JKA4"/>
<evidence type="ECO:0000313" key="1">
    <source>
        <dbReference type="EMBL" id="KRN77691.1"/>
    </source>
</evidence>
<name>A0A0R2JKA4_9LACO</name>
<gene>
    <name evidence="1" type="ORF">IV67_GL001391</name>
</gene>
<reference evidence="1 2" key="1">
    <citation type="journal article" date="2015" name="Genome Announc.">
        <title>Expanding the biotechnology potential of lactobacilli through comparative genomics of 213 strains and associated genera.</title>
        <authorList>
            <person name="Sun Z."/>
            <person name="Harris H.M."/>
            <person name="McCann A."/>
            <person name="Guo C."/>
            <person name="Argimon S."/>
            <person name="Zhang W."/>
            <person name="Yang X."/>
            <person name="Jeffery I.B."/>
            <person name="Cooney J.C."/>
            <person name="Kagawa T.F."/>
            <person name="Liu W."/>
            <person name="Song Y."/>
            <person name="Salvetti E."/>
            <person name="Wrobel A."/>
            <person name="Rasinkangas P."/>
            <person name="Parkhill J."/>
            <person name="Rea M.C."/>
            <person name="O'Sullivan O."/>
            <person name="Ritari J."/>
            <person name="Douillard F.P."/>
            <person name="Paul Ross R."/>
            <person name="Yang R."/>
            <person name="Briner A.E."/>
            <person name="Felis G.E."/>
            <person name="de Vos W.M."/>
            <person name="Barrangou R."/>
            <person name="Klaenhammer T.R."/>
            <person name="Caufield P.W."/>
            <person name="Cui Y."/>
            <person name="Zhang H."/>
            <person name="O'Toole P.W."/>
        </authorList>
    </citation>
    <scope>NUCLEOTIDE SEQUENCE [LARGE SCALE GENOMIC DNA]</scope>
    <source>
        <strain evidence="1 2">DSM 20014</strain>
    </source>
</reference>
<evidence type="ECO:0000313" key="2">
    <source>
        <dbReference type="Proteomes" id="UP000051673"/>
    </source>
</evidence>
<dbReference type="STRING" id="1620.IV67_GL001391"/>
<organism evidence="1 2">
    <name type="scientific">Weissella minor</name>
    <dbReference type="NCBI Taxonomy" id="1620"/>
    <lineage>
        <taxon>Bacteria</taxon>
        <taxon>Bacillati</taxon>
        <taxon>Bacillota</taxon>
        <taxon>Bacilli</taxon>
        <taxon>Lactobacillales</taxon>
        <taxon>Lactobacillaceae</taxon>
        <taxon>Weissella</taxon>
    </lineage>
</organism>
<dbReference type="PATRIC" id="fig|1620.3.peg.1407"/>
<comment type="caution">
    <text evidence="1">The sequence shown here is derived from an EMBL/GenBank/DDBJ whole genome shotgun (WGS) entry which is preliminary data.</text>
</comment>
<protein>
    <submittedName>
        <fullName evidence="1">Uncharacterized protein</fullName>
    </submittedName>
</protein>